<proteinExistence type="predicted"/>
<feature type="compositionally biased region" description="Polar residues" evidence="1">
    <location>
        <begin position="200"/>
        <end position="213"/>
    </location>
</feature>
<reference evidence="2" key="1">
    <citation type="submission" date="2019-08" db="EMBL/GenBank/DDBJ databases">
        <authorList>
            <person name="Kucharzyk K."/>
            <person name="Murdoch R.W."/>
            <person name="Higgins S."/>
            <person name="Loffler F."/>
        </authorList>
    </citation>
    <scope>NUCLEOTIDE SEQUENCE</scope>
</reference>
<dbReference type="EMBL" id="VSSQ01066703">
    <property type="protein sequence ID" value="MPN19192.1"/>
    <property type="molecule type" value="Genomic_DNA"/>
</dbReference>
<organism evidence="2">
    <name type="scientific">bioreactor metagenome</name>
    <dbReference type="NCBI Taxonomy" id="1076179"/>
    <lineage>
        <taxon>unclassified sequences</taxon>
        <taxon>metagenomes</taxon>
        <taxon>ecological metagenomes</taxon>
    </lineage>
</organism>
<protein>
    <submittedName>
        <fullName evidence="2">Uncharacterized protein</fullName>
    </submittedName>
</protein>
<accession>A0A645FZR9</accession>
<feature type="region of interest" description="Disordered" evidence="1">
    <location>
        <begin position="200"/>
        <end position="237"/>
    </location>
</feature>
<dbReference type="AlphaFoldDB" id="A0A645FZR9"/>
<gene>
    <name evidence="2" type="ORF">SDC9_166558</name>
</gene>
<sequence length="237" mass="25793">MDVGAGDVHLDDAHLLAAVQRAAIFRVLLRCVDTDVGDDRAVENLRDVGQLLRNHKIDARILKSHRVQHPAGRLRHAGLGISKPGLRRGTLEGKGPQDVQVIDLRKLPPVSQRAGGGNHRIFKRNARQGDLQLYHAISSFRNTGPSLQTRRGPPFVSMVQPTQAPKPQAIRASKLYCPIFSWGSAQAAFSMGVGPQTNAAVHSGTARTRSVTNPFVPRLPSSVATKRRQPRAANSSR</sequence>
<evidence type="ECO:0000313" key="2">
    <source>
        <dbReference type="EMBL" id="MPN19192.1"/>
    </source>
</evidence>
<evidence type="ECO:0000256" key="1">
    <source>
        <dbReference type="SAM" id="MobiDB-lite"/>
    </source>
</evidence>
<comment type="caution">
    <text evidence="2">The sequence shown here is derived from an EMBL/GenBank/DDBJ whole genome shotgun (WGS) entry which is preliminary data.</text>
</comment>
<name>A0A645FZR9_9ZZZZ</name>